<proteinExistence type="predicted"/>
<dbReference type="InterPro" id="IPR004114">
    <property type="entry name" value="THUMP_dom"/>
</dbReference>
<dbReference type="STRING" id="1477437.SAMN05444682_107115"/>
<evidence type="ECO:0000313" key="7">
    <source>
        <dbReference type="Proteomes" id="UP000198670"/>
    </source>
</evidence>
<evidence type="ECO:0000259" key="4">
    <source>
        <dbReference type="Pfam" id="PF02926"/>
    </source>
</evidence>
<dbReference type="GO" id="GO:0008990">
    <property type="term" value="F:rRNA (guanine-N2-)-methyltransferase activity"/>
    <property type="evidence" value="ECO:0007669"/>
    <property type="project" value="TreeGrafter"/>
</dbReference>
<evidence type="ECO:0000313" key="6">
    <source>
        <dbReference type="EMBL" id="SFJ04940.1"/>
    </source>
</evidence>
<dbReference type="InterPro" id="IPR054170">
    <property type="entry name" value="RlmL_1st"/>
</dbReference>
<dbReference type="CDD" id="cd11715">
    <property type="entry name" value="THUMP_AdoMetMT"/>
    <property type="match status" value="1"/>
</dbReference>
<keyword evidence="2" id="KW-0808">Transferase</keyword>
<dbReference type="Pfam" id="PF02926">
    <property type="entry name" value="THUMP"/>
    <property type="match status" value="1"/>
</dbReference>
<dbReference type="Gene3D" id="3.30.2130.30">
    <property type="match status" value="1"/>
</dbReference>
<dbReference type="InterPro" id="IPR000241">
    <property type="entry name" value="RlmKL-like_Mtase"/>
</dbReference>
<dbReference type="Gene3D" id="3.40.50.150">
    <property type="entry name" value="Vaccinia Virus protein VP39"/>
    <property type="match status" value="1"/>
</dbReference>
<gene>
    <name evidence="6" type="ORF">SAMN05444682_107115</name>
</gene>
<reference evidence="6 7" key="1">
    <citation type="submission" date="2016-10" db="EMBL/GenBank/DDBJ databases">
        <authorList>
            <person name="de Groot N.N."/>
        </authorList>
    </citation>
    <scope>NUCLEOTIDE SEQUENCE [LARGE SCALE GENOMIC DNA]</scope>
    <source>
        <strain evidence="6 7">RK1</strain>
    </source>
</reference>
<dbReference type="PANTHER" id="PTHR47313">
    <property type="entry name" value="RIBOSOMAL RNA LARGE SUBUNIT METHYLTRANSFERASE K/L"/>
    <property type="match status" value="1"/>
</dbReference>
<evidence type="ECO:0000256" key="2">
    <source>
        <dbReference type="ARBA" id="ARBA00022679"/>
    </source>
</evidence>
<keyword evidence="7" id="KW-1185">Reference proteome</keyword>
<dbReference type="Pfam" id="PF01170">
    <property type="entry name" value="UPF0020"/>
    <property type="match status" value="1"/>
</dbReference>
<keyword evidence="1 6" id="KW-0489">Methyltransferase</keyword>
<dbReference type="Proteomes" id="UP000198670">
    <property type="component" value="Unassembled WGS sequence"/>
</dbReference>
<sequence>MEVFNTPSKIIVTCNRRLSPYLQGEIRRLGFDIKRGFATGVELMATVNDCIRLNLNLHCASQILYSLDTFSASNPNELYDRLLTLPWENLIAFNGYVSVTSNVNNPTISTPLFANLKVKDAIADRIKSKKGLRPDSGPDLHKTVVHLYWQDNQAEIFLDTSGETLAKHGYRKHPGKAPMLEALAAGVVYATAWDGQSTFVNPMCGSGTLAIEAALIATNRKPGLFRMNYAFMHILGYDEQVFFAERRKLKEQVNKKTQAKIIATDLSQEAVDIARMNAKTAGVDPLIDFHVCDFADTPLPDGPGAVVFNPEYGERLGIHTKLEATYARIGDFLKQQCAGKRGYVFTGNPDLAKKIGLHTSRRIEFYNGKLDCRLLEYEIYAGSRRTKNENPSDANLH</sequence>
<accession>A0A1I3N7B0</accession>
<dbReference type="PANTHER" id="PTHR47313:SF1">
    <property type="entry name" value="RIBOSOMAL RNA LARGE SUBUNIT METHYLTRANSFERASE K_L"/>
    <property type="match status" value="1"/>
</dbReference>
<dbReference type="Pfam" id="PF22020">
    <property type="entry name" value="RlmL_1st"/>
    <property type="match status" value="1"/>
</dbReference>
<dbReference type="RefSeq" id="WP_090628102.1">
    <property type="nucleotide sequence ID" value="NZ_FOQO01000007.1"/>
</dbReference>
<name>A0A1I3N7B0_9SPHI</name>
<organism evidence="6 7">
    <name type="scientific">Parapedobacter indicus</name>
    <dbReference type="NCBI Taxonomy" id="1477437"/>
    <lineage>
        <taxon>Bacteria</taxon>
        <taxon>Pseudomonadati</taxon>
        <taxon>Bacteroidota</taxon>
        <taxon>Sphingobacteriia</taxon>
        <taxon>Sphingobacteriales</taxon>
        <taxon>Sphingobacteriaceae</taxon>
        <taxon>Parapedobacter</taxon>
    </lineage>
</organism>
<feature type="domain" description="RlmL ferredoxin-like" evidence="5">
    <location>
        <begin position="9"/>
        <end position="64"/>
    </location>
</feature>
<dbReference type="GO" id="GO:0070043">
    <property type="term" value="F:rRNA (guanine-N7-)-methyltransferase activity"/>
    <property type="evidence" value="ECO:0007669"/>
    <property type="project" value="TreeGrafter"/>
</dbReference>
<dbReference type="OrthoDB" id="9809404at2"/>
<dbReference type="InterPro" id="IPR029063">
    <property type="entry name" value="SAM-dependent_MTases_sf"/>
</dbReference>
<dbReference type="GO" id="GO:0003723">
    <property type="term" value="F:RNA binding"/>
    <property type="evidence" value="ECO:0007669"/>
    <property type="project" value="InterPro"/>
</dbReference>
<evidence type="ECO:0000256" key="1">
    <source>
        <dbReference type="ARBA" id="ARBA00022603"/>
    </source>
</evidence>
<dbReference type="SUPFAM" id="SSF53335">
    <property type="entry name" value="S-adenosyl-L-methionine-dependent methyltransferases"/>
    <property type="match status" value="1"/>
</dbReference>
<feature type="domain" description="THUMP" evidence="4">
    <location>
        <begin position="74"/>
        <end position="159"/>
    </location>
</feature>
<protein>
    <submittedName>
        <fullName evidence="6">Putative N6-adenine-specific DNA methylase</fullName>
    </submittedName>
</protein>
<evidence type="ECO:0000259" key="3">
    <source>
        <dbReference type="Pfam" id="PF01170"/>
    </source>
</evidence>
<dbReference type="AlphaFoldDB" id="A0A1I3N7B0"/>
<evidence type="ECO:0000259" key="5">
    <source>
        <dbReference type="Pfam" id="PF22020"/>
    </source>
</evidence>
<dbReference type="EMBL" id="FOQO01000007">
    <property type="protein sequence ID" value="SFJ04940.1"/>
    <property type="molecule type" value="Genomic_DNA"/>
</dbReference>
<feature type="domain" description="Ribosomal RNA large subunit methyltransferase K/L-like methyltransferase" evidence="3">
    <location>
        <begin position="169"/>
        <end position="374"/>
    </location>
</feature>